<reference evidence="1 2" key="1">
    <citation type="journal article" date="2019" name="Genome Biol. Evol.">
        <title>Insights into the evolution of the New World diploid cottons (Gossypium, subgenus Houzingenia) based on genome sequencing.</title>
        <authorList>
            <person name="Grover C.E."/>
            <person name="Arick M.A. 2nd"/>
            <person name="Thrash A."/>
            <person name="Conover J.L."/>
            <person name="Sanders W.S."/>
            <person name="Peterson D.G."/>
            <person name="Frelichowski J.E."/>
            <person name="Scheffler J.A."/>
            <person name="Scheffler B.E."/>
            <person name="Wendel J.F."/>
        </authorList>
    </citation>
    <scope>NUCLEOTIDE SEQUENCE [LARGE SCALE GENOMIC DNA]</scope>
    <source>
        <strain evidence="1">8</strain>
        <tissue evidence="1">Leaf</tissue>
    </source>
</reference>
<dbReference type="PANTHER" id="PTHR31286">
    <property type="entry name" value="GLYCINE-RICH CELL WALL STRUCTURAL PROTEIN 1.8-LIKE"/>
    <property type="match status" value="1"/>
</dbReference>
<evidence type="ECO:0000313" key="2">
    <source>
        <dbReference type="Proteomes" id="UP000593578"/>
    </source>
</evidence>
<dbReference type="Proteomes" id="UP000593578">
    <property type="component" value="Unassembled WGS sequence"/>
</dbReference>
<protein>
    <recommendedName>
        <fullName evidence="3">DUF4283 domain-containing protein</fullName>
    </recommendedName>
</protein>
<gene>
    <name evidence="1" type="ORF">Gorai_013755</name>
</gene>
<comment type="caution">
    <text evidence="1">The sequence shown here is derived from an EMBL/GenBank/DDBJ whole genome shotgun (WGS) entry which is preliminary data.</text>
</comment>
<dbReference type="AlphaFoldDB" id="A0A7J8Q746"/>
<accession>A0A7J8Q746</accession>
<organism evidence="1 2">
    <name type="scientific">Gossypium raimondii</name>
    <name type="common">Peruvian cotton</name>
    <name type="synonym">Gossypium klotzschianum subsp. raimondii</name>
    <dbReference type="NCBI Taxonomy" id="29730"/>
    <lineage>
        <taxon>Eukaryota</taxon>
        <taxon>Viridiplantae</taxon>
        <taxon>Streptophyta</taxon>
        <taxon>Embryophyta</taxon>
        <taxon>Tracheophyta</taxon>
        <taxon>Spermatophyta</taxon>
        <taxon>Magnoliopsida</taxon>
        <taxon>eudicotyledons</taxon>
        <taxon>Gunneridae</taxon>
        <taxon>Pentapetalae</taxon>
        <taxon>rosids</taxon>
        <taxon>malvids</taxon>
        <taxon>Malvales</taxon>
        <taxon>Malvaceae</taxon>
        <taxon>Malvoideae</taxon>
        <taxon>Gossypium</taxon>
    </lineage>
</organism>
<dbReference type="PANTHER" id="PTHR31286:SF173">
    <property type="entry name" value="DUF4283 DOMAIN-CONTAINING PROTEIN"/>
    <property type="match status" value="1"/>
</dbReference>
<dbReference type="EMBL" id="JABEZZ010000009">
    <property type="protein sequence ID" value="MBA0596952.1"/>
    <property type="molecule type" value="Genomic_DNA"/>
</dbReference>
<evidence type="ECO:0008006" key="3">
    <source>
        <dbReference type="Google" id="ProtNLM"/>
    </source>
</evidence>
<evidence type="ECO:0000313" key="1">
    <source>
        <dbReference type="EMBL" id="MBA0596952.1"/>
    </source>
</evidence>
<dbReference type="InterPro" id="IPR040256">
    <property type="entry name" value="At4g02000-like"/>
</dbReference>
<sequence length="232" mass="26092">MYKKKVLGDIRRTIGKVAKLDFNKDTGVQARFAGMTMYVNLEKVLISQVLVNGVLQWVEYEYLPTVCFSYRHYGHVKVLCPNEVKRLEDSEARGANGKEEHRTNLALNLVESTIDTSNYGPFQALKTLVKEEGVQGKGTGLRTDMGQMRAGPVVQSLTINDELPKEARTTPIPMDPEVEEKEGLRIDGHSRSTVMTENLREVWGLQGCGNENNLKVIRLSKPRLGLKICRKC</sequence>
<name>A0A7J8Q746_GOSRA</name>
<proteinExistence type="predicted"/>